<dbReference type="EMBL" id="OX395132">
    <property type="protein sequence ID" value="CAI5780273.1"/>
    <property type="molecule type" value="Genomic_DNA"/>
</dbReference>
<keyword evidence="3" id="KW-1185">Reference proteome</keyword>
<sequence>MFKKNESPLRQAISHFAPFILQTLVGLALVVVHNDALHRRTAAGAHLFSRPTSDWEKFFNLANKLKPLLEMTGEPDEIVLSIGKQNCNQADMISSWPDHANAERRNTGKCI</sequence>
<protein>
    <submittedName>
        <fullName evidence="2">Uncharacterized protein</fullName>
    </submittedName>
</protein>
<organism evidence="2 3">
    <name type="scientific">Podarcis lilfordi</name>
    <name type="common">Lilford's wall lizard</name>
    <dbReference type="NCBI Taxonomy" id="74358"/>
    <lineage>
        <taxon>Eukaryota</taxon>
        <taxon>Metazoa</taxon>
        <taxon>Chordata</taxon>
        <taxon>Craniata</taxon>
        <taxon>Vertebrata</taxon>
        <taxon>Euteleostomi</taxon>
        <taxon>Lepidosauria</taxon>
        <taxon>Squamata</taxon>
        <taxon>Bifurcata</taxon>
        <taxon>Unidentata</taxon>
        <taxon>Episquamata</taxon>
        <taxon>Laterata</taxon>
        <taxon>Lacertibaenia</taxon>
        <taxon>Lacertidae</taxon>
        <taxon>Podarcis</taxon>
    </lineage>
</organism>
<proteinExistence type="predicted"/>
<keyword evidence="1" id="KW-1133">Transmembrane helix</keyword>
<evidence type="ECO:0000313" key="2">
    <source>
        <dbReference type="EMBL" id="CAI5780273.1"/>
    </source>
</evidence>
<name>A0AA35KNM6_9SAUR</name>
<feature type="transmembrane region" description="Helical" evidence="1">
    <location>
        <begin position="12"/>
        <end position="32"/>
    </location>
</feature>
<accession>A0AA35KNM6</accession>
<evidence type="ECO:0000313" key="3">
    <source>
        <dbReference type="Proteomes" id="UP001178461"/>
    </source>
</evidence>
<reference evidence="2" key="1">
    <citation type="submission" date="2022-12" db="EMBL/GenBank/DDBJ databases">
        <authorList>
            <person name="Alioto T."/>
            <person name="Alioto T."/>
            <person name="Gomez Garrido J."/>
        </authorList>
    </citation>
    <scope>NUCLEOTIDE SEQUENCE</scope>
</reference>
<dbReference type="AlphaFoldDB" id="A0AA35KNM6"/>
<keyword evidence="1" id="KW-0812">Transmembrane</keyword>
<dbReference type="Proteomes" id="UP001178461">
    <property type="component" value="Chromosome 7"/>
</dbReference>
<evidence type="ECO:0000256" key="1">
    <source>
        <dbReference type="SAM" id="Phobius"/>
    </source>
</evidence>
<keyword evidence="1" id="KW-0472">Membrane</keyword>
<gene>
    <name evidence="2" type="ORF">PODLI_1B031092</name>
</gene>